<evidence type="ECO:0000256" key="1">
    <source>
        <dbReference type="SAM" id="MobiDB-lite"/>
    </source>
</evidence>
<comment type="caution">
    <text evidence="2">The sequence shown here is derived from an EMBL/GenBank/DDBJ whole genome shotgun (WGS) entry which is preliminary data.</text>
</comment>
<evidence type="ECO:0008006" key="4">
    <source>
        <dbReference type="Google" id="ProtNLM"/>
    </source>
</evidence>
<dbReference type="EMBL" id="JACGCI010000028">
    <property type="protein sequence ID" value="KAF6755859.1"/>
    <property type="molecule type" value="Genomic_DNA"/>
</dbReference>
<dbReference type="AlphaFoldDB" id="A0A8H6HZA2"/>
<dbReference type="OrthoDB" id="2570975at2759"/>
<organism evidence="2 3">
    <name type="scientific">Ephemerocybe angulata</name>
    <dbReference type="NCBI Taxonomy" id="980116"/>
    <lineage>
        <taxon>Eukaryota</taxon>
        <taxon>Fungi</taxon>
        <taxon>Dikarya</taxon>
        <taxon>Basidiomycota</taxon>
        <taxon>Agaricomycotina</taxon>
        <taxon>Agaricomycetes</taxon>
        <taxon>Agaricomycetidae</taxon>
        <taxon>Agaricales</taxon>
        <taxon>Agaricineae</taxon>
        <taxon>Psathyrellaceae</taxon>
        <taxon>Ephemerocybe</taxon>
    </lineage>
</organism>
<keyword evidence="3" id="KW-1185">Reference proteome</keyword>
<reference evidence="2 3" key="1">
    <citation type="submission" date="2020-07" db="EMBL/GenBank/DDBJ databases">
        <title>Comparative genomics of pyrophilous fungi reveals a link between fire events and developmental genes.</title>
        <authorList>
            <consortium name="DOE Joint Genome Institute"/>
            <person name="Steindorff A.S."/>
            <person name="Carver A."/>
            <person name="Calhoun S."/>
            <person name="Stillman K."/>
            <person name="Liu H."/>
            <person name="Lipzen A."/>
            <person name="Pangilinan J."/>
            <person name="Labutti K."/>
            <person name="Bruns T.D."/>
            <person name="Grigoriev I.V."/>
        </authorList>
    </citation>
    <scope>NUCLEOTIDE SEQUENCE [LARGE SCALE GENOMIC DNA]</scope>
    <source>
        <strain evidence="2 3">CBS 144469</strain>
    </source>
</reference>
<protein>
    <recommendedName>
        <fullName evidence="4">BTB domain-containing protein</fullName>
    </recommendedName>
</protein>
<name>A0A8H6HZA2_9AGAR</name>
<accession>A0A8H6HZA2</accession>
<dbReference type="Proteomes" id="UP000521943">
    <property type="component" value="Unassembled WGS sequence"/>
</dbReference>
<sequence>MVLRNTNNVSRRNACISENTPPNVIKAINVRLRKSSYTSSVTNRRRHLGTLGNTTLRQPKCQLEHSKKRQEIKDRIEQFNKKAARGPNGYYTFEISSNKPAPTDVDMTDSTDTSTLAHATLTFPRTLSRPPHAEVAYEALVAAGCDEKSHGYPGYARDIIATMGTRLLASLRNCQTQFASNNLPDEFLVLITDPAITTPPTHVMAVRSSKPPPPGTAPGRVKLFPVHALVLAAHCTRLPPFEMKAARHISDTQIIVPRRQISVPCPETFQHILAYLYTRRKSPFLNAMLPIPAPTTMDEPGAKAGFGALIGRMPFTTEGLMTYVMIIHGIWSNVIALGIFDDGLWDMLDTAWEIILTAMVVNRGQPELMIVGCKVTEADGSHTVLGPSLPKPKPLAASASQETLVDAESDSESQETRVNPSPQSQGKLLLHHPLLAPRGSSILPSLSTLPAYKFSAFGKLQTPQPSITQNITSSI</sequence>
<evidence type="ECO:0000313" key="3">
    <source>
        <dbReference type="Proteomes" id="UP000521943"/>
    </source>
</evidence>
<proteinExistence type="predicted"/>
<evidence type="ECO:0000313" key="2">
    <source>
        <dbReference type="EMBL" id="KAF6755859.1"/>
    </source>
</evidence>
<feature type="compositionally biased region" description="Polar residues" evidence="1">
    <location>
        <begin position="416"/>
        <end position="426"/>
    </location>
</feature>
<dbReference type="CDD" id="cd18186">
    <property type="entry name" value="BTB_POZ_ZBTB_KLHL-like"/>
    <property type="match status" value="1"/>
</dbReference>
<gene>
    <name evidence="2" type="ORF">DFP72DRAFT_303548</name>
</gene>
<feature type="region of interest" description="Disordered" evidence="1">
    <location>
        <begin position="384"/>
        <end position="426"/>
    </location>
</feature>